<dbReference type="AlphaFoldDB" id="A0AAN5CTJ9"/>
<organism evidence="2 3">
    <name type="scientific">Pristionchus mayeri</name>
    <dbReference type="NCBI Taxonomy" id="1317129"/>
    <lineage>
        <taxon>Eukaryota</taxon>
        <taxon>Metazoa</taxon>
        <taxon>Ecdysozoa</taxon>
        <taxon>Nematoda</taxon>
        <taxon>Chromadorea</taxon>
        <taxon>Rhabditida</taxon>
        <taxon>Rhabditina</taxon>
        <taxon>Diplogasteromorpha</taxon>
        <taxon>Diplogasteroidea</taxon>
        <taxon>Neodiplogasteridae</taxon>
        <taxon>Pristionchus</taxon>
    </lineage>
</organism>
<keyword evidence="3" id="KW-1185">Reference proteome</keyword>
<evidence type="ECO:0000256" key="1">
    <source>
        <dbReference type="SAM" id="MobiDB-lite"/>
    </source>
</evidence>
<feature type="compositionally biased region" description="Basic and acidic residues" evidence="1">
    <location>
        <begin position="106"/>
        <end position="124"/>
    </location>
</feature>
<sequence>NDGGDKEIGDSDANAPKDAFENEISGGDQIEPSYGPMQHEDLDDNGQDVISGDQIDIDEGSNEIGVCGANTPKGSSETVEVEKRRRSTRIVSKPLKYVDYVTQSDGKGEPSVKKRRTESMDKKNKIVPQKRGPSLKADSQSQKVKMDNENSKDNDTGRKKLKCPECEFDTRCVSTWISHLRDKHSTTPALAGCLLRCDCGYESYSKGHSYEVKV</sequence>
<feature type="non-terminal residue" evidence="2">
    <location>
        <position position="214"/>
    </location>
</feature>
<gene>
    <name evidence="2" type="ORF">PMAYCL1PPCAC_20796</name>
</gene>
<evidence type="ECO:0000313" key="2">
    <source>
        <dbReference type="EMBL" id="GMR50601.1"/>
    </source>
</evidence>
<accession>A0AAN5CTJ9</accession>
<feature type="region of interest" description="Disordered" evidence="1">
    <location>
        <begin position="100"/>
        <end position="160"/>
    </location>
</feature>
<feature type="non-terminal residue" evidence="2">
    <location>
        <position position="1"/>
    </location>
</feature>
<reference evidence="3" key="1">
    <citation type="submission" date="2022-10" db="EMBL/GenBank/DDBJ databases">
        <title>Genome assembly of Pristionchus species.</title>
        <authorList>
            <person name="Yoshida K."/>
            <person name="Sommer R.J."/>
        </authorList>
    </citation>
    <scope>NUCLEOTIDE SEQUENCE [LARGE SCALE GENOMIC DNA]</scope>
    <source>
        <strain evidence="3">RS5460</strain>
    </source>
</reference>
<protein>
    <submittedName>
        <fullName evidence="2">Uncharacterized protein</fullName>
    </submittedName>
</protein>
<proteinExistence type="predicted"/>
<feature type="compositionally biased region" description="Basic and acidic residues" evidence="1">
    <location>
        <begin position="144"/>
        <end position="160"/>
    </location>
</feature>
<comment type="caution">
    <text evidence="2">The sequence shown here is derived from an EMBL/GenBank/DDBJ whole genome shotgun (WGS) entry which is preliminary data.</text>
</comment>
<name>A0AAN5CTJ9_9BILA</name>
<dbReference type="Proteomes" id="UP001328107">
    <property type="component" value="Unassembled WGS sequence"/>
</dbReference>
<feature type="region of interest" description="Disordered" evidence="1">
    <location>
        <begin position="1"/>
        <end position="87"/>
    </location>
</feature>
<dbReference type="EMBL" id="BTRK01000004">
    <property type="protein sequence ID" value="GMR50601.1"/>
    <property type="molecule type" value="Genomic_DNA"/>
</dbReference>
<evidence type="ECO:0000313" key="3">
    <source>
        <dbReference type="Proteomes" id="UP001328107"/>
    </source>
</evidence>